<reference evidence="2 3" key="1">
    <citation type="journal article" date="2022" name="Nat. Plants">
        <title>Genomes of leafy and leafless Platanthera orchids illuminate the evolution of mycoheterotrophy.</title>
        <authorList>
            <person name="Li M.H."/>
            <person name="Liu K.W."/>
            <person name="Li Z."/>
            <person name="Lu H.C."/>
            <person name="Ye Q.L."/>
            <person name="Zhang D."/>
            <person name="Wang J.Y."/>
            <person name="Li Y.F."/>
            <person name="Zhong Z.M."/>
            <person name="Liu X."/>
            <person name="Yu X."/>
            <person name="Liu D.K."/>
            <person name="Tu X.D."/>
            <person name="Liu B."/>
            <person name="Hao Y."/>
            <person name="Liao X.Y."/>
            <person name="Jiang Y.T."/>
            <person name="Sun W.H."/>
            <person name="Chen J."/>
            <person name="Chen Y.Q."/>
            <person name="Ai Y."/>
            <person name="Zhai J.W."/>
            <person name="Wu S.S."/>
            <person name="Zhou Z."/>
            <person name="Hsiao Y.Y."/>
            <person name="Wu W.L."/>
            <person name="Chen Y.Y."/>
            <person name="Lin Y.F."/>
            <person name="Hsu J.L."/>
            <person name="Li C.Y."/>
            <person name="Wang Z.W."/>
            <person name="Zhao X."/>
            <person name="Zhong W.Y."/>
            <person name="Ma X.K."/>
            <person name="Ma L."/>
            <person name="Huang J."/>
            <person name="Chen G.Z."/>
            <person name="Huang M.Z."/>
            <person name="Huang L."/>
            <person name="Peng D.H."/>
            <person name="Luo Y.B."/>
            <person name="Zou S.Q."/>
            <person name="Chen S.P."/>
            <person name="Lan S."/>
            <person name="Tsai W.C."/>
            <person name="Van de Peer Y."/>
            <person name="Liu Z.J."/>
        </authorList>
    </citation>
    <scope>NUCLEOTIDE SEQUENCE [LARGE SCALE GENOMIC DNA]</scope>
    <source>
        <strain evidence="2">Lor288</strain>
    </source>
</reference>
<dbReference type="PANTHER" id="PTHR30560:SF5">
    <property type="entry name" value="OS09G0515400 PROTEIN"/>
    <property type="match status" value="1"/>
</dbReference>
<organism evidence="2 3">
    <name type="scientific">Platanthera guangdongensis</name>
    <dbReference type="NCBI Taxonomy" id="2320717"/>
    <lineage>
        <taxon>Eukaryota</taxon>
        <taxon>Viridiplantae</taxon>
        <taxon>Streptophyta</taxon>
        <taxon>Embryophyta</taxon>
        <taxon>Tracheophyta</taxon>
        <taxon>Spermatophyta</taxon>
        <taxon>Magnoliopsida</taxon>
        <taxon>Liliopsida</taxon>
        <taxon>Asparagales</taxon>
        <taxon>Orchidaceae</taxon>
        <taxon>Orchidoideae</taxon>
        <taxon>Orchideae</taxon>
        <taxon>Orchidinae</taxon>
        <taxon>Platanthera</taxon>
    </lineage>
</organism>
<dbReference type="PANTHER" id="PTHR30560">
    <property type="entry name" value="TRIGGER FACTOR CHAPERONE AND PEPTIDYL-PROLYL CIS/TRANS ISOMERASE"/>
    <property type="match status" value="1"/>
</dbReference>
<evidence type="ECO:0000259" key="1">
    <source>
        <dbReference type="Pfam" id="PF05697"/>
    </source>
</evidence>
<dbReference type="Pfam" id="PF05697">
    <property type="entry name" value="Trigger_N"/>
    <property type="match status" value="1"/>
</dbReference>
<dbReference type="Gene3D" id="3.30.70.1050">
    <property type="entry name" value="Trigger factor ribosome-binding domain"/>
    <property type="match status" value="1"/>
</dbReference>
<proteinExistence type="predicted"/>
<accession>A0ABR2M935</accession>
<dbReference type="InterPro" id="IPR036611">
    <property type="entry name" value="Trigger_fac_ribosome-bd_sf"/>
</dbReference>
<evidence type="ECO:0000313" key="2">
    <source>
        <dbReference type="EMBL" id="KAK8960662.1"/>
    </source>
</evidence>
<dbReference type="SUPFAM" id="SSF102735">
    <property type="entry name" value="Trigger factor ribosome-binding domain"/>
    <property type="match status" value="1"/>
</dbReference>
<gene>
    <name evidence="2" type="ORF">KSP40_PGU016879</name>
</gene>
<evidence type="ECO:0000313" key="3">
    <source>
        <dbReference type="Proteomes" id="UP001412067"/>
    </source>
</evidence>
<dbReference type="InterPro" id="IPR005215">
    <property type="entry name" value="Trig_fac"/>
</dbReference>
<dbReference type="Proteomes" id="UP001412067">
    <property type="component" value="Unassembled WGS sequence"/>
</dbReference>
<keyword evidence="3" id="KW-1185">Reference proteome</keyword>
<comment type="caution">
    <text evidence="2">The sequence shown here is derived from an EMBL/GenBank/DDBJ whole genome shotgun (WGS) entry which is preliminary data.</text>
</comment>
<feature type="domain" description="Trigger factor ribosome-binding bacterial" evidence="1">
    <location>
        <begin position="31"/>
        <end position="101"/>
    </location>
</feature>
<dbReference type="InterPro" id="IPR008881">
    <property type="entry name" value="Trigger_fac_ribosome-bd_bac"/>
</dbReference>
<name>A0ABR2M935_9ASPA</name>
<sequence>MQDCEVGAQNVNLSTKKFKDFIVSSSVGTNQGVKVTVDVSGARTQEIFDDVFAKLVEAAQPIPGFRRIPKDVLLHILGPSKVNKETILSVINTTVAEFVEKVIH</sequence>
<protein>
    <recommendedName>
        <fullName evidence="1">Trigger factor ribosome-binding bacterial domain-containing protein</fullName>
    </recommendedName>
</protein>
<dbReference type="EMBL" id="JBBWWR010000010">
    <property type="protein sequence ID" value="KAK8960662.1"/>
    <property type="molecule type" value="Genomic_DNA"/>
</dbReference>